<evidence type="ECO:0000256" key="7">
    <source>
        <dbReference type="RuleBase" id="RU363032"/>
    </source>
</evidence>
<feature type="transmembrane region" description="Helical" evidence="7">
    <location>
        <begin position="223"/>
        <end position="245"/>
    </location>
</feature>
<keyword evidence="6 7" id="KW-0472">Membrane</keyword>
<dbReference type="InterPro" id="IPR035906">
    <property type="entry name" value="MetI-like_sf"/>
</dbReference>
<feature type="transmembrane region" description="Helical" evidence="7">
    <location>
        <begin position="39"/>
        <end position="58"/>
    </location>
</feature>
<dbReference type="EMBL" id="FOYT01000003">
    <property type="protein sequence ID" value="SFR67039.1"/>
    <property type="molecule type" value="Genomic_DNA"/>
</dbReference>
<dbReference type="CDD" id="cd06261">
    <property type="entry name" value="TM_PBP2"/>
    <property type="match status" value="1"/>
</dbReference>
<keyword evidence="5 7" id="KW-1133">Transmembrane helix</keyword>
<reference evidence="10" key="1">
    <citation type="submission" date="2016-10" db="EMBL/GenBank/DDBJ databases">
        <authorList>
            <person name="Varghese N."/>
            <person name="Submissions S."/>
        </authorList>
    </citation>
    <scope>NUCLEOTIDE SEQUENCE [LARGE SCALE GENOMIC DNA]</scope>
    <source>
        <strain evidence="10">CGMCC 1.7736</strain>
    </source>
</reference>
<feature type="transmembrane region" description="Helical" evidence="7">
    <location>
        <begin position="280"/>
        <end position="300"/>
    </location>
</feature>
<dbReference type="Proteomes" id="UP000198531">
    <property type="component" value="Unassembled WGS sequence"/>
</dbReference>
<keyword evidence="3" id="KW-1003">Cell membrane</keyword>
<evidence type="ECO:0000313" key="9">
    <source>
        <dbReference type="EMBL" id="SFR67039.1"/>
    </source>
</evidence>
<dbReference type="PANTHER" id="PTHR30193">
    <property type="entry name" value="ABC TRANSPORTER PERMEASE PROTEIN"/>
    <property type="match status" value="1"/>
</dbReference>
<comment type="similarity">
    <text evidence="7">Belongs to the binding-protein-dependent transport system permease family.</text>
</comment>
<evidence type="ECO:0000313" key="10">
    <source>
        <dbReference type="Proteomes" id="UP000198531"/>
    </source>
</evidence>
<comment type="subcellular location">
    <subcellularLocation>
        <location evidence="1 7">Cell membrane</location>
        <topology evidence="1 7">Multi-pass membrane protein</topology>
    </subcellularLocation>
</comment>
<evidence type="ECO:0000256" key="2">
    <source>
        <dbReference type="ARBA" id="ARBA00022448"/>
    </source>
</evidence>
<organism evidence="9 10">
    <name type="scientific">Halogeometricum rufum</name>
    <dbReference type="NCBI Taxonomy" id="553469"/>
    <lineage>
        <taxon>Archaea</taxon>
        <taxon>Methanobacteriati</taxon>
        <taxon>Methanobacteriota</taxon>
        <taxon>Stenosarchaea group</taxon>
        <taxon>Halobacteria</taxon>
        <taxon>Halobacteriales</taxon>
        <taxon>Haloferacaceae</taxon>
        <taxon>Halogeometricum</taxon>
    </lineage>
</organism>
<evidence type="ECO:0000256" key="1">
    <source>
        <dbReference type="ARBA" id="ARBA00004651"/>
    </source>
</evidence>
<accession>A0A1I6IK41</accession>
<evidence type="ECO:0000256" key="6">
    <source>
        <dbReference type="ARBA" id="ARBA00023136"/>
    </source>
</evidence>
<sequence length="311" mass="35256">MSTHTAREIPKQVSEWLTETGLVDGQTNPMWYLIVVPKVVLFGVIMVIPFIGAFYVSFHEWAPLAQTHPFVGLENYVQLLNDEVFWKSLQNTAFYAAMLLLFDVPIALGLALLLNMKLRGTRFYSAAIFLPVVTSWVVVSLIWTWIYSPTNGILNVTLASLGLPTYDWLGNRSLAMPAITAMSIWKHIGFNMVIFLAGLGGIPDHYYEAAIVDGASRWQRFRYITLPLLKPTAFFVVTVTMIFSFRVYTQVYVMTNGGPVNSTYTLMFYFWEQGFGQFNYGYASAMAVVLLVIVFTLSIFQQQTWGSDVEY</sequence>
<keyword evidence="10" id="KW-1185">Reference proteome</keyword>
<evidence type="ECO:0000256" key="3">
    <source>
        <dbReference type="ARBA" id="ARBA00022475"/>
    </source>
</evidence>
<dbReference type="OrthoDB" id="45815at2157"/>
<dbReference type="AlphaFoldDB" id="A0A1I6IK41"/>
<dbReference type="SUPFAM" id="SSF161098">
    <property type="entry name" value="MetI-like"/>
    <property type="match status" value="1"/>
</dbReference>
<dbReference type="Gene3D" id="1.10.3720.10">
    <property type="entry name" value="MetI-like"/>
    <property type="match status" value="1"/>
</dbReference>
<proteinExistence type="inferred from homology"/>
<dbReference type="Pfam" id="PF00528">
    <property type="entry name" value="BPD_transp_1"/>
    <property type="match status" value="1"/>
</dbReference>
<name>A0A1I6IK41_9EURY</name>
<dbReference type="GO" id="GO:0005886">
    <property type="term" value="C:plasma membrane"/>
    <property type="evidence" value="ECO:0007669"/>
    <property type="project" value="UniProtKB-SubCell"/>
</dbReference>
<evidence type="ECO:0000256" key="4">
    <source>
        <dbReference type="ARBA" id="ARBA00022692"/>
    </source>
</evidence>
<evidence type="ECO:0000259" key="8">
    <source>
        <dbReference type="PROSITE" id="PS50928"/>
    </source>
</evidence>
<keyword evidence="2 7" id="KW-0813">Transport</keyword>
<protein>
    <submittedName>
        <fullName evidence="9">Carbohydrate ABC transporter membrane protein 1, CUT1 family</fullName>
    </submittedName>
</protein>
<dbReference type="InterPro" id="IPR000515">
    <property type="entry name" value="MetI-like"/>
</dbReference>
<feature type="transmembrane region" description="Helical" evidence="7">
    <location>
        <begin position="93"/>
        <end position="114"/>
    </location>
</feature>
<dbReference type="RefSeq" id="WP_089809771.1">
    <property type="nucleotide sequence ID" value="NZ_FOYT01000003.1"/>
</dbReference>
<dbReference type="InterPro" id="IPR051393">
    <property type="entry name" value="ABC_transporter_permease"/>
</dbReference>
<evidence type="ECO:0000256" key="5">
    <source>
        <dbReference type="ARBA" id="ARBA00022989"/>
    </source>
</evidence>
<feature type="transmembrane region" description="Helical" evidence="7">
    <location>
        <begin position="126"/>
        <end position="146"/>
    </location>
</feature>
<keyword evidence="4 7" id="KW-0812">Transmembrane</keyword>
<feature type="domain" description="ABC transmembrane type-1" evidence="8">
    <location>
        <begin position="89"/>
        <end position="301"/>
    </location>
</feature>
<feature type="transmembrane region" description="Helical" evidence="7">
    <location>
        <begin position="184"/>
        <end position="202"/>
    </location>
</feature>
<gene>
    <name evidence="9" type="ORF">SAMN04487947_3380</name>
</gene>
<dbReference type="GO" id="GO:0055085">
    <property type="term" value="P:transmembrane transport"/>
    <property type="evidence" value="ECO:0007669"/>
    <property type="project" value="InterPro"/>
</dbReference>
<dbReference type="STRING" id="553469.SAMN04487947_3380"/>
<dbReference type="PANTHER" id="PTHR30193:SF37">
    <property type="entry name" value="INNER MEMBRANE ABC TRANSPORTER PERMEASE PROTEIN YCJO"/>
    <property type="match status" value="1"/>
</dbReference>
<dbReference type="PROSITE" id="PS50928">
    <property type="entry name" value="ABC_TM1"/>
    <property type="match status" value="1"/>
</dbReference>